<sequence length="77" mass="8933">MIKTLLQTRSYPHPEDAHLELVLAELDGATYRPYVVWMHNLSTDSTNHGDYYGTLAEAQAGFEQRYHRVVTRKFHGK</sequence>
<organism evidence="1 2">
    <name type="scientific">Sulfobacillus benefaciens</name>
    <dbReference type="NCBI Taxonomy" id="453960"/>
    <lineage>
        <taxon>Bacteria</taxon>
        <taxon>Bacillati</taxon>
        <taxon>Bacillota</taxon>
        <taxon>Clostridia</taxon>
        <taxon>Eubacteriales</taxon>
        <taxon>Clostridiales Family XVII. Incertae Sedis</taxon>
        <taxon>Sulfobacillus</taxon>
    </lineage>
</organism>
<accession>A0A2T2X9Q7</accession>
<evidence type="ECO:0000313" key="2">
    <source>
        <dbReference type="Proteomes" id="UP000242972"/>
    </source>
</evidence>
<dbReference type="EMBL" id="PXYW01000066">
    <property type="protein sequence ID" value="PSR31225.1"/>
    <property type="molecule type" value="Genomic_DNA"/>
</dbReference>
<gene>
    <name evidence="1" type="ORF">C7B46_17040</name>
</gene>
<dbReference type="AlphaFoldDB" id="A0A2T2X9Q7"/>
<dbReference type="Proteomes" id="UP000242972">
    <property type="component" value="Unassembled WGS sequence"/>
</dbReference>
<evidence type="ECO:0000313" key="1">
    <source>
        <dbReference type="EMBL" id="PSR31225.1"/>
    </source>
</evidence>
<comment type="caution">
    <text evidence="1">The sequence shown here is derived from an EMBL/GenBank/DDBJ whole genome shotgun (WGS) entry which is preliminary data.</text>
</comment>
<protein>
    <submittedName>
        <fullName evidence="1">Uncharacterized protein</fullName>
    </submittedName>
</protein>
<reference evidence="1 2" key="1">
    <citation type="journal article" date="2014" name="BMC Genomics">
        <title>Comparison of environmental and isolate Sulfobacillus genomes reveals diverse carbon, sulfur, nitrogen, and hydrogen metabolisms.</title>
        <authorList>
            <person name="Justice N.B."/>
            <person name="Norman A."/>
            <person name="Brown C.T."/>
            <person name="Singh A."/>
            <person name="Thomas B.C."/>
            <person name="Banfield J.F."/>
        </authorList>
    </citation>
    <scope>NUCLEOTIDE SEQUENCE [LARGE SCALE GENOMIC DNA]</scope>
    <source>
        <strain evidence="1">AMDSBA4</strain>
    </source>
</reference>
<name>A0A2T2X9Q7_9FIRM</name>
<proteinExistence type="predicted"/>